<protein>
    <submittedName>
        <fullName evidence="2">Uncharacterized protein</fullName>
    </submittedName>
</protein>
<accession>A0A165PIG8</accession>
<dbReference type="Proteomes" id="UP000076761">
    <property type="component" value="Unassembled WGS sequence"/>
</dbReference>
<evidence type="ECO:0000313" key="3">
    <source>
        <dbReference type="Proteomes" id="UP000076761"/>
    </source>
</evidence>
<sequence>MTKEDEADDKAVEGIRALLEEVLSAPMIEHLTKEIEEQIAKTIDAQVKQQVAESLKEHTSEALQIDLEEYRKKIEDAQKELFNSESRRSNSLRRRDGEAQLEPLYKPNGDDASPNFPKDLETLFALDDETIRMLLRDYQLESSPAADARDFNLNAFMRHIGVMYQMKRMAGGASQPVHIPRY</sequence>
<dbReference type="STRING" id="1314782.A0A165PIG8"/>
<dbReference type="EMBL" id="KV425611">
    <property type="protein sequence ID" value="KZT21086.1"/>
    <property type="molecule type" value="Genomic_DNA"/>
</dbReference>
<evidence type="ECO:0000313" key="2">
    <source>
        <dbReference type="EMBL" id="KZT21086.1"/>
    </source>
</evidence>
<name>A0A165PIG8_9AGAM</name>
<dbReference type="OrthoDB" id="3235759at2759"/>
<dbReference type="AlphaFoldDB" id="A0A165PIG8"/>
<organism evidence="2 3">
    <name type="scientific">Neolentinus lepideus HHB14362 ss-1</name>
    <dbReference type="NCBI Taxonomy" id="1314782"/>
    <lineage>
        <taxon>Eukaryota</taxon>
        <taxon>Fungi</taxon>
        <taxon>Dikarya</taxon>
        <taxon>Basidiomycota</taxon>
        <taxon>Agaricomycotina</taxon>
        <taxon>Agaricomycetes</taxon>
        <taxon>Gloeophyllales</taxon>
        <taxon>Gloeophyllaceae</taxon>
        <taxon>Neolentinus</taxon>
    </lineage>
</organism>
<proteinExistence type="predicted"/>
<gene>
    <name evidence="2" type="ORF">NEOLEDRAFT_802349</name>
</gene>
<keyword evidence="3" id="KW-1185">Reference proteome</keyword>
<dbReference type="InParanoid" id="A0A165PIG8"/>
<reference evidence="2 3" key="1">
    <citation type="journal article" date="2016" name="Mol. Biol. Evol.">
        <title>Comparative Genomics of Early-Diverging Mushroom-Forming Fungi Provides Insights into the Origins of Lignocellulose Decay Capabilities.</title>
        <authorList>
            <person name="Nagy L.G."/>
            <person name="Riley R."/>
            <person name="Tritt A."/>
            <person name="Adam C."/>
            <person name="Daum C."/>
            <person name="Floudas D."/>
            <person name="Sun H."/>
            <person name="Yadav J.S."/>
            <person name="Pangilinan J."/>
            <person name="Larsson K.H."/>
            <person name="Matsuura K."/>
            <person name="Barry K."/>
            <person name="Labutti K."/>
            <person name="Kuo R."/>
            <person name="Ohm R.A."/>
            <person name="Bhattacharya S.S."/>
            <person name="Shirouzu T."/>
            <person name="Yoshinaga Y."/>
            <person name="Martin F.M."/>
            <person name="Grigoriev I.V."/>
            <person name="Hibbett D.S."/>
        </authorList>
    </citation>
    <scope>NUCLEOTIDE SEQUENCE [LARGE SCALE GENOMIC DNA]</scope>
    <source>
        <strain evidence="2 3">HHB14362 ss-1</strain>
    </source>
</reference>
<feature type="compositionally biased region" description="Basic and acidic residues" evidence="1">
    <location>
        <begin position="85"/>
        <end position="98"/>
    </location>
</feature>
<feature type="region of interest" description="Disordered" evidence="1">
    <location>
        <begin position="80"/>
        <end position="116"/>
    </location>
</feature>
<evidence type="ECO:0000256" key="1">
    <source>
        <dbReference type="SAM" id="MobiDB-lite"/>
    </source>
</evidence>